<feature type="transmembrane region" description="Helical" evidence="15">
    <location>
        <begin position="763"/>
        <end position="784"/>
    </location>
</feature>
<keyword evidence="10 15" id="KW-0472">Membrane</keyword>
<protein>
    <recommendedName>
        <fullName evidence="13">Transporter</fullName>
    </recommendedName>
</protein>
<keyword evidence="9" id="KW-0915">Sodium</keyword>
<feature type="transmembrane region" description="Helical" evidence="15">
    <location>
        <begin position="81"/>
        <end position="102"/>
    </location>
</feature>
<dbReference type="InterPro" id="IPR000175">
    <property type="entry name" value="Na/ntran_symport"/>
</dbReference>
<dbReference type="PROSITE" id="PS50267">
    <property type="entry name" value="NA_NEUROTRAN_SYMP_3"/>
    <property type="match status" value="2"/>
</dbReference>
<evidence type="ECO:0000256" key="3">
    <source>
        <dbReference type="ARBA" id="ARBA00022475"/>
    </source>
</evidence>
<evidence type="ECO:0000256" key="4">
    <source>
        <dbReference type="ARBA" id="ARBA00022692"/>
    </source>
</evidence>
<dbReference type="InterPro" id="IPR037272">
    <property type="entry name" value="SNS_sf"/>
</dbReference>
<feature type="transmembrane region" description="Helical" evidence="15">
    <location>
        <begin position="333"/>
        <end position="361"/>
    </location>
</feature>
<evidence type="ECO:0000256" key="2">
    <source>
        <dbReference type="ARBA" id="ARBA00022448"/>
    </source>
</evidence>
<feature type="transmembrane region" description="Helical" evidence="15">
    <location>
        <begin position="1195"/>
        <end position="1214"/>
    </location>
</feature>
<feature type="transmembrane region" description="Helical" evidence="15">
    <location>
        <begin position="907"/>
        <end position="934"/>
    </location>
</feature>
<feature type="transmembrane region" description="Helical" evidence="15">
    <location>
        <begin position="510"/>
        <end position="529"/>
    </location>
</feature>
<dbReference type="PANTHER" id="PTHR11616">
    <property type="entry name" value="SODIUM/CHLORIDE DEPENDENT TRANSPORTER"/>
    <property type="match status" value="1"/>
</dbReference>
<dbReference type="Pfam" id="PF00209">
    <property type="entry name" value="SNF"/>
    <property type="match status" value="2"/>
</dbReference>
<feature type="transmembrane region" description="Helical" evidence="15">
    <location>
        <begin position="252"/>
        <end position="276"/>
    </location>
</feature>
<feature type="transmembrane region" description="Helical" evidence="15">
    <location>
        <begin position="790"/>
        <end position="807"/>
    </location>
</feature>
<keyword evidence="17" id="KW-1185">Reference proteome</keyword>
<feature type="transmembrane region" description="Helical" evidence="15">
    <location>
        <begin position="733"/>
        <end position="751"/>
    </location>
</feature>
<dbReference type="PRINTS" id="PR00176">
    <property type="entry name" value="NANEUSMPORT"/>
</dbReference>
<evidence type="ECO:0000256" key="11">
    <source>
        <dbReference type="ARBA" id="ARBA00023157"/>
    </source>
</evidence>
<comment type="similarity">
    <text evidence="13">Belongs to the sodium:neurotransmitter symporter (SNF) (TC 2.A.22) family.</text>
</comment>
<feature type="transmembrane region" description="Helical" evidence="15">
    <location>
        <begin position="1042"/>
        <end position="1063"/>
    </location>
</feature>
<keyword evidence="8 15" id="KW-1133">Transmembrane helix</keyword>
<keyword evidence="11" id="KW-1015">Disulfide bond</keyword>
<evidence type="ECO:0000256" key="10">
    <source>
        <dbReference type="ARBA" id="ARBA00023136"/>
    </source>
</evidence>
<evidence type="ECO:0000256" key="5">
    <source>
        <dbReference type="ARBA" id="ARBA00022723"/>
    </source>
</evidence>
<feature type="transmembrane region" description="Helical" evidence="15">
    <location>
        <begin position="51"/>
        <end position="69"/>
    </location>
</feature>
<feature type="compositionally biased region" description="Basic and acidic residues" evidence="14">
    <location>
        <begin position="29"/>
        <end position="41"/>
    </location>
</feature>
<keyword evidence="4 13" id="KW-0812">Transmembrane</keyword>
<evidence type="ECO:0000256" key="9">
    <source>
        <dbReference type="ARBA" id="ARBA00023053"/>
    </source>
</evidence>
<organism evidence="16 17">
    <name type="scientific">Porites evermanni</name>
    <dbReference type="NCBI Taxonomy" id="104178"/>
    <lineage>
        <taxon>Eukaryota</taxon>
        <taxon>Metazoa</taxon>
        <taxon>Cnidaria</taxon>
        <taxon>Anthozoa</taxon>
        <taxon>Hexacorallia</taxon>
        <taxon>Scleractinia</taxon>
        <taxon>Fungiina</taxon>
        <taxon>Poritidae</taxon>
        <taxon>Porites</taxon>
    </lineage>
</organism>
<accession>A0ABN8LH77</accession>
<proteinExistence type="inferred from homology"/>
<feature type="transmembrane region" description="Helical" evidence="15">
    <location>
        <begin position="434"/>
        <end position="459"/>
    </location>
</feature>
<feature type="transmembrane region" description="Helical" evidence="15">
    <location>
        <begin position="226"/>
        <end position="245"/>
    </location>
</feature>
<evidence type="ECO:0000313" key="16">
    <source>
        <dbReference type="EMBL" id="CAH3016437.1"/>
    </source>
</evidence>
<name>A0ABN8LH77_9CNID</name>
<keyword evidence="6" id="KW-0532">Neurotransmitter transport</keyword>
<sequence length="1259" mass="142789">MPTEKDSIAENVALQEASGSVRNISSHEPPPEKLEDQNGEKREKWGRKADFILASLGYCVGFGNIWRFPYLAYKNGGASFLIPYFLMLFLNGIPFFFMELAIGQWFSAGVIGVWKSVCPLMKGIGYAICVMSYLCCIYYIIILSWTLFYLFESFRSEVPWKTCDKPWNTEFCRAERKGGDIFNCSAYNLPENCTAKYTSPTGEFWTHNVLQITEEIGDFGDMRWELVGTTCLAWVIVFFCLFKGIKSSGKVVYFTATFPFIVLFILFIRGVTLEGAGKGILFYLKPDFSRLADPQVWIYAATQIYWSLGVGFGTLITFGSYNTFQNNCHRDAFIITFTNCGTSFFAGFVIFSVLGFMAFILDTTVANVATSGPGLAFVVYPEAISQMPLSVLWAILFFFMLVTLGLDSQFATIEAVITGIVDEYPWLKKGKRKMIFVILLCISMFILGLPCVTQGGMYIFNLMDYQTAGLSLLFISLMEVISIGWIYGVDRFSSDVEAMTGRKPNLWFRIAWKYISPVVTLIIIMANIIQWNGVSYNKKPYPGWAEFIGWVMALSSMSLIPGFAIYQLWKTPGSIKERFAILLKPDEKMMARIERDHGLQRDKNEDPNLVSVPLRLRRGLLMYYLAGRYRSMLNFAVSNFFFFHLSRKAHVSRAMLISNKTDLDLYPVGNPSNITLTRAEERQDDVSPIITEPTRENWPRKLDFLLSCIGYAVGLGNVWRFPYLCYNNGGASFLIPYIICLVFCGIPIFYLEVALGQYVGQGVVGAWAAVCPFLGGIGLAMVIITFLCSVYYNVIIAWTFYYMFASFRSTLPWEKCEPGWSDNLCKQERGGSAPNCSFLDQKPNCTWISPEEQYFNNHVLQLSKGIHEAGEVRFELAMCLLLGWIIVYFCVWKGIKSAGKVVYFTATFPYLVLFILLIRGATLEGAGEGVIFYLKPKWSRLTDPKVWVQAAGQIFFSLSIGFGGLITYGSYNKFKNNCEKDTYIVSLINCGTSLFAGFVIFTMMGFMADKLGVPVDSVVKGGPGLAFIAYPEGIKQMPASPFWAFLFFFMLFNLGLDSQFVGVETCTTVMADWKPGFRRYKTVITLGFCIICYLIGIAHVTKGGMYVFQMFDYQAGGISLVLIAFLEVVGIGWFYGTEKFADDIQDMIGHRPNMYFRLCWKYISPIIIGVIFIWFCVDWTGISYAGYQYPPWAEFLGWMLCIVSILCVPGYAIYRYKKLPEGGTFKERFRAILLPDERVMSKIRQKYGLPEKRAHYYDE</sequence>
<dbReference type="SUPFAM" id="SSF161070">
    <property type="entry name" value="SNF-like"/>
    <property type="match status" value="2"/>
</dbReference>
<keyword evidence="5" id="KW-0479">Metal-binding</keyword>
<evidence type="ECO:0000256" key="14">
    <source>
        <dbReference type="SAM" id="MobiDB-lite"/>
    </source>
</evidence>
<feature type="transmembrane region" description="Helical" evidence="15">
    <location>
        <begin position="1113"/>
        <end position="1135"/>
    </location>
</feature>
<feature type="transmembrane region" description="Helical" evidence="15">
    <location>
        <begin position="296"/>
        <end position="321"/>
    </location>
</feature>
<evidence type="ECO:0000256" key="13">
    <source>
        <dbReference type="RuleBase" id="RU003732"/>
    </source>
</evidence>
<comment type="subcellular location">
    <subcellularLocation>
        <location evidence="1">Cell membrane</location>
        <topology evidence="1">Multi-pass membrane protein</topology>
    </subcellularLocation>
</comment>
<evidence type="ECO:0000256" key="1">
    <source>
        <dbReference type="ARBA" id="ARBA00004651"/>
    </source>
</evidence>
<keyword evidence="12" id="KW-0325">Glycoprotein</keyword>
<dbReference type="Proteomes" id="UP001159427">
    <property type="component" value="Unassembled WGS sequence"/>
</dbReference>
<evidence type="ECO:0000256" key="15">
    <source>
        <dbReference type="SAM" id="Phobius"/>
    </source>
</evidence>
<evidence type="ECO:0000256" key="12">
    <source>
        <dbReference type="ARBA" id="ARBA00023180"/>
    </source>
</evidence>
<dbReference type="PANTHER" id="PTHR11616:SF320">
    <property type="entry name" value="SODIUM-DEPENDENT NORADRENALINE TRANSPORTER"/>
    <property type="match status" value="1"/>
</dbReference>
<feature type="transmembrane region" description="Helical" evidence="15">
    <location>
        <begin position="465"/>
        <end position="489"/>
    </location>
</feature>
<keyword evidence="2 13" id="KW-0813">Transport</keyword>
<feature type="transmembrane region" description="Helical" evidence="15">
    <location>
        <begin position="874"/>
        <end position="895"/>
    </location>
</feature>
<feature type="transmembrane region" description="Helical" evidence="15">
    <location>
        <begin position="391"/>
        <end position="413"/>
    </location>
</feature>
<dbReference type="PROSITE" id="PS00610">
    <property type="entry name" value="NA_NEUROTRAN_SYMP_1"/>
    <property type="match status" value="2"/>
</dbReference>
<feature type="transmembrane region" description="Helical" evidence="15">
    <location>
        <begin position="1155"/>
        <end position="1175"/>
    </location>
</feature>
<feature type="transmembrane region" description="Helical" evidence="15">
    <location>
        <begin position="946"/>
        <end position="971"/>
    </location>
</feature>
<comment type="caution">
    <text evidence="16">The sequence shown here is derived from an EMBL/GenBank/DDBJ whole genome shotgun (WGS) entry which is preliminary data.</text>
</comment>
<feature type="transmembrane region" description="Helical" evidence="15">
    <location>
        <begin position="983"/>
        <end position="1004"/>
    </location>
</feature>
<dbReference type="EMBL" id="CALNXI010000041">
    <property type="protein sequence ID" value="CAH3016437.1"/>
    <property type="molecule type" value="Genomic_DNA"/>
</dbReference>
<evidence type="ECO:0000256" key="8">
    <source>
        <dbReference type="ARBA" id="ARBA00022989"/>
    </source>
</evidence>
<dbReference type="NCBIfam" id="NF037979">
    <property type="entry name" value="Na_transp"/>
    <property type="match status" value="1"/>
</dbReference>
<feature type="transmembrane region" description="Helical" evidence="15">
    <location>
        <begin position="123"/>
        <end position="151"/>
    </location>
</feature>
<feature type="transmembrane region" description="Helical" evidence="15">
    <location>
        <begin position="1083"/>
        <end position="1101"/>
    </location>
</feature>
<gene>
    <name evidence="16" type="ORF">PEVE_00029334</name>
</gene>
<feature type="transmembrane region" description="Helical" evidence="15">
    <location>
        <begin position="549"/>
        <end position="569"/>
    </location>
</feature>
<feature type="region of interest" description="Disordered" evidence="14">
    <location>
        <begin position="18"/>
        <end position="41"/>
    </location>
</feature>
<reference evidence="16 17" key="1">
    <citation type="submission" date="2022-05" db="EMBL/GenBank/DDBJ databases">
        <authorList>
            <consortium name="Genoscope - CEA"/>
            <person name="William W."/>
        </authorList>
    </citation>
    <scope>NUCLEOTIDE SEQUENCE [LARGE SCALE GENOMIC DNA]</scope>
</reference>
<keyword evidence="3" id="KW-1003">Cell membrane</keyword>
<evidence type="ECO:0000256" key="7">
    <source>
        <dbReference type="ARBA" id="ARBA00022847"/>
    </source>
</evidence>
<keyword evidence="7 13" id="KW-0769">Symport</keyword>
<evidence type="ECO:0000313" key="17">
    <source>
        <dbReference type="Proteomes" id="UP001159427"/>
    </source>
</evidence>
<evidence type="ECO:0000256" key="6">
    <source>
        <dbReference type="ARBA" id="ARBA00022775"/>
    </source>
</evidence>